<comment type="caution">
    <text evidence="2">The sequence shown here is derived from an EMBL/GenBank/DDBJ whole genome shotgun (WGS) entry which is preliminary data.</text>
</comment>
<evidence type="ECO:0000259" key="1">
    <source>
        <dbReference type="Pfam" id="PF25071"/>
    </source>
</evidence>
<protein>
    <recommendedName>
        <fullName evidence="1">DUF7795 domain-containing protein</fullName>
    </recommendedName>
</protein>
<sequence length="222" mass="25140">MGNEEHVQRDSKEKISAIYSDFMMKIAHFDGLRCTASCVLVRFQQALGRPPIDKTSTLVERNVNAHGSRKVMSYFEAVFSNNHDRVQNVGKSFVLCKSKDVLDELESLLGKAASVVQTSNDNNRVDNSSNSVLCIASTEQTANEKDEKCIVQGRPDLADSGSMMAIVYSMLKQDYTMQARIVCSLSHKFSQEELEIYCQMWSLRPFVDDDIMRKAWNFFPGR</sequence>
<feature type="domain" description="DUF7795" evidence="1">
    <location>
        <begin position="10"/>
        <end position="120"/>
    </location>
</feature>
<dbReference type="PANTHER" id="PTHR35305:SF2">
    <property type="entry name" value="FAD-BINDING PROTEIN"/>
    <property type="match status" value="1"/>
</dbReference>
<reference evidence="2" key="1">
    <citation type="submission" date="2018-01" db="EMBL/GenBank/DDBJ databases">
        <authorList>
            <person name="Mao J.F."/>
        </authorList>
    </citation>
    <scope>NUCLEOTIDE SEQUENCE</scope>
    <source>
        <strain evidence="2">Huo1</strain>
        <tissue evidence="2">Leaf</tissue>
    </source>
</reference>
<name>A0A8X9A6D9_SALSN</name>
<dbReference type="Proteomes" id="UP000298416">
    <property type="component" value="Unassembled WGS sequence"/>
</dbReference>
<evidence type="ECO:0000313" key="2">
    <source>
        <dbReference type="EMBL" id="KAG6431432.1"/>
    </source>
</evidence>
<keyword evidence="3" id="KW-1185">Reference proteome</keyword>
<accession>A0A8X9A6D9</accession>
<dbReference type="Pfam" id="PF25071">
    <property type="entry name" value="DUF7795"/>
    <property type="match status" value="1"/>
</dbReference>
<dbReference type="PANTHER" id="PTHR35305">
    <property type="entry name" value="FAD-BINDING PROTEIN"/>
    <property type="match status" value="1"/>
</dbReference>
<organism evidence="2">
    <name type="scientific">Salvia splendens</name>
    <name type="common">Scarlet sage</name>
    <dbReference type="NCBI Taxonomy" id="180675"/>
    <lineage>
        <taxon>Eukaryota</taxon>
        <taxon>Viridiplantae</taxon>
        <taxon>Streptophyta</taxon>
        <taxon>Embryophyta</taxon>
        <taxon>Tracheophyta</taxon>
        <taxon>Spermatophyta</taxon>
        <taxon>Magnoliopsida</taxon>
        <taxon>eudicotyledons</taxon>
        <taxon>Gunneridae</taxon>
        <taxon>Pentapetalae</taxon>
        <taxon>asterids</taxon>
        <taxon>lamiids</taxon>
        <taxon>Lamiales</taxon>
        <taxon>Lamiaceae</taxon>
        <taxon>Nepetoideae</taxon>
        <taxon>Mentheae</taxon>
        <taxon>Salviinae</taxon>
        <taxon>Salvia</taxon>
        <taxon>Salvia subgen. Calosphace</taxon>
        <taxon>core Calosphace</taxon>
    </lineage>
</organism>
<evidence type="ECO:0000313" key="3">
    <source>
        <dbReference type="Proteomes" id="UP000298416"/>
    </source>
</evidence>
<dbReference type="EMBL" id="PNBA02000003">
    <property type="protein sequence ID" value="KAG6431432.1"/>
    <property type="molecule type" value="Genomic_DNA"/>
</dbReference>
<gene>
    <name evidence="2" type="ORF">SASPL_109511</name>
</gene>
<dbReference type="AlphaFoldDB" id="A0A8X9A6D9"/>
<proteinExistence type="predicted"/>
<reference evidence="2" key="2">
    <citation type="submission" date="2020-08" db="EMBL/GenBank/DDBJ databases">
        <title>Plant Genome Project.</title>
        <authorList>
            <person name="Zhang R.-G."/>
        </authorList>
    </citation>
    <scope>NUCLEOTIDE SEQUENCE</scope>
    <source>
        <strain evidence="2">Huo1</strain>
        <tissue evidence="2">Leaf</tissue>
    </source>
</reference>
<dbReference type="InterPro" id="IPR056697">
    <property type="entry name" value="DUF7795"/>
</dbReference>